<dbReference type="PANTHER" id="PTHR24421">
    <property type="entry name" value="NITRATE/NITRITE SENSOR PROTEIN NARX-RELATED"/>
    <property type="match status" value="1"/>
</dbReference>
<gene>
    <name evidence="12" type="ORF">ACFSUQ_09245</name>
</gene>
<dbReference type="PANTHER" id="PTHR24421:SF10">
    <property type="entry name" value="NITRATE_NITRITE SENSOR PROTEIN NARQ"/>
    <property type="match status" value="1"/>
</dbReference>
<keyword evidence="6 12" id="KW-0418">Kinase</keyword>
<feature type="transmembrane region" description="Helical" evidence="9">
    <location>
        <begin position="113"/>
        <end position="134"/>
    </location>
</feature>
<comment type="catalytic activity">
    <reaction evidence="1">
        <text>ATP + protein L-histidine = ADP + protein N-phospho-L-histidine.</text>
        <dbReference type="EC" id="2.7.13.3"/>
    </reaction>
</comment>
<evidence type="ECO:0000256" key="2">
    <source>
        <dbReference type="ARBA" id="ARBA00012438"/>
    </source>
</evidence>
<evidence type="ECO:0000259" key="11">
    <source>
        <dbReference type="Pfam" id="PF23539"/>
    </source>
</evidence>
<reference evidence="13" key="1">
    <citation type="journal article" date="2019" name="Int. J. Syst. Evol. Microbiol.">
        <title>The Global Catalogue of Microorganisms (GCM) 10K type strain sequencing project: providing services to taxonomists for standard genome sequencing and annotation.</title>
        <authorList>
            <consortium name="The Broad Institute Genomics Platform"/>
            <consortium name="The Broad Institute Genome Sequencing Center for Infectious Disease"/>
            <person name="Wu L."/>
            <person name="Ma J."/>
        </authorList>
    </citation>
    <scope>NUCLEOTIDE SEQUENCE [LARGE SCALE GENOMIC DNA]</scope>
    <source>
        <strain evidence="13">TISTR 1511</strain>
    </source>
</reference>
<dbReference type="Gene3D" id="3.30.565.10">
    <property type="entry name" value="Histidine kinase-like ATPase, C-terminal domain"/>
    <property type="match status" value="1"/>
</dbReference>
<feature type="transmembrane region" description="Helical" evidence="9">
    <location>
        <begin position="20"/>
        <end position="38"/>
    </location>
</feature>
<dbReference type="InterPro" id="IPR055558">
    <property type="entry name" value="DUF7134"/>
</dbReference>
<evidence type="ECO:0000256" key="5">
    <source>
        <dbReference type="ARBA" id="ARBA00022741"/>
    </source>
</evidence>
<organism evidence="12 13">
    <name type="scientific">Gulosibacter bifidus</name>
    <dbReference type="NCBI Taxonomy" id="272239"/>
    <lineage>
        <taxon>Bacteria</taxon>
        <taxon>Bacillati</taxon>
        <taxon>Actinomycetota</taxon>
        <taxon>Actinomycetes</taxon>
        <taxon>Micrococcales</taxon>
        <taxon>Microbacteriaceae</taxon>
        <taxon>Gulosibacter</taxon>
    </lineage>
</organism>
<proteinExistence type="predicted"/>
<keyword evidence="4" id="KW-0808">Transferase</keyword>
<keyword evidence="7" id="KW-0067">ATP-binding</keyword>
<sequence length="404" mass="43788">MQDSFIATRPNPMRVLRNDAIAAGIMGALSALPLLLPGGNVAPQLVGYAVLWSVLSCLVLTARRVAPVTTLLATSVLAGATQGQTPFALLPTFLAVLIAAYGVAAFAQRKYMFLSFLPMAAALVQVALQIFIGMPWASDHAFLGVDAWRQAESLIAFVAVVVLSFLTSWALGMVRRSQLAEVVTAQEKALLLERDQQRLTELALSDERSRISREMHDIIAHSLASIVTLAEGGRMASRTRPEIGSELFGKISEAARDALGDIKVLLQRVDSPQDDAPVKGIGDLRELVSAAQLADVPLRFIETGEPRELPKGLSLAVFRVGQECLTNMYKHAPGAPGELHLDWRSDQLVLRAINERVTSAPPVPSDKRGLSGMRERTELFNGEFSVHENDTSFEISAIWPFSAT</sequence>
<dbReference type="GO" id="GO:0016301">
    <property type="term" value="F:kinase activity"/>
    <property type="evidence" value="ECO:0007669"/>
    <property type="project" value="UniProtKB-KW"/>
</dbReference>
<keyword evidence="13" id="KW-1185">Reference proteome</keyword>
<evidence type="ECO:0000256" key="1">
    <source>
        <dbReference type="ARBA" id="ARBA00000085"/>
    </source>
</evidence>
<evidence type="ECO:0000313" key="12">
    <source>
        <dbReference type="EMBL" id="MFD2675475.1"/>
    </source>
</evidence>
<feature type="transmembrane region" description="Helical" evidence="9">
    <location>
        <begin position="154"/>
        <end position="174"/>
    </location>
</feature>
<feature type="transmembrane region" description="Helical" evidence="9">
    <location>
        <begin position="45"/>
        <end position="66"/>
    </location>
</feature>
<keyword evidence="5" id="KW-0547">Nucleotide-binding</keyword>
<feature type="transmembrane region" description="Helical" evidence="9">
    <location>
        <begin position="86"/>
        <end position="106"/>
    </location>
</feature>
<keyword evidence="9" id="KW-0472">Membrane</keyword>
<dbReference type="Proteomes" id="UP001597453">
    <property type="component" value="Unassembled WGS sequence"/>
</dbReference>
<name>A0ABW5RKC0_9MICO</name>
<dbReference type="EC" id="2.7.13.3" evidence="2"/>
<dbReference type="EMBL" id="JBHUNF010000009">
    <property type="protein sequence ID" value="MFD2675475.1"/>
    <property type="molecule type" value="Genomic_DNA"/>
</dbReference>
<evidence type="ECO:0000313" key="13">
    <source>
        <dbReference type="Proteomes" id="UP001597453"/>
    </source>
</evidence>
<evidence type="ECO:0000256" key="4">
    <source>
        <dbReference type="ARBA" id="ARBA00022679"/>
    </source>
</evidence>
<dbReference type="InterPro" id="IPR011712">
    <property type="entry name" value="Sig_transdc_His_kin_sub3_dim/P"/>
</dbReference>
<dbReference type="Gene3D" id="1.20.5.1930">
    <property type="match status" value="1"/>
</dbReference>
<evidence type="ECO:0000256" key="8">
    <source>
        <dbReference type="ARBA" id="ARBA00023012"/>
    </source>
</evidence>
<protein>
    <recommendedName>
        <fullName evidence="2">histidine kinase</fullName>
        <ecNumber evidence="2">2.7.13.3</ecNumber>
    </recommendedName>
</protein>
<keyword evidence="9" id="KW-1133">Transmembrane helix</keyword>
<evidence type="ECO:0000256" key="7">
    <source>
        <dbReference type="ARBA" id="ARBA00022840"/>
    </source>
</evidence>
<evidence type="ECO:0000259" key="10">
    <source>
        <dbReference type="Pfam" id="PF07730"/>
    </source>
</evidence>
<accession>A0ABW5RKC0</accession>
<dbReference type="RefSeq" id="WP_066058300.1">
    <property type="nucleotide sequence ID" value="NZ_JBHUNF010000009.1"/>
</dbReference>
<evidence type="ECO:0000256" key="9">
    <source>
        <dbReference type="SAM" id="Phobius"/>
    </source>
</evidence>
<comment type="caution">
    <text evidence="12">The sequence shown here is derived from an EMBL/GenBank/DDBJ whole genome shotgun (WGS) entry which is preliminary data.</text>
</comment>
<dbReference type="Pfam" id="PF23539">
    <property type="entry name" value="DUF7134"/>
    <property type="match status" value="1"/>
</dbReference>
<dbReference type="InterPro" id="IPR050482">
    <property type="entry name" value="Sensor_HK_TwoCompSys"/>
</dbReference>
<keyword evidence="9" id="KW-0812">Transmembrane</keyword>
<dbReference type="Pfam" id="PF07730">
    <property type="entry name" value="HisKA_3"/>
    <property type="match status" value="1"/>
</dbReference>
<feature type="domain" description="DUF7134" evidence="11">
    <location>
        <begin position="19"/>
        <end position="177"/>
    </location>
</feature>
<evidence type="ECO:0000256" key="6">
    <source>
        <dbReference type="ARBA" id="ARBA00022777"/>
    </source>
</evidence>
<dbReference type="CDD" id="cd16917">
    <property type="entry name" value="HATPase_UhpB-NarQ-NarX-like"/>
    <property type="match status" value="1"/>
</dbReference>
<feature type="domain" description="Signal transduction histidine kinase subgroup 3 dimerisation and phosphoacceptor" evidence="10">
    <location>
        <begin position="207"/>
        <end position="270"/>
    </location>
</feature>
<evidence type="ECO:0000256" key="3">
    <source>
        <dbReference type="ARBA" id="ARBA00022553"/>
    </source>
</evidence>
<keyword evidence="3" id="KW-0597">Phosphoprotein</keyword>
<keyword evidence="8" id="KW-0902">Two-component regulatory system</keyword>
<dbReference type="InterPro" id="IPR036890">
    <property type="entry name" value="HATPase_C_sf"/>
</dbReference>